<evidence type="ECO:0000313" key="3">
    <source>
        <dbReference type="Proteomes" id="UP000185151"/>
    </source>
</evidence>
<feature type="transmembrane region" description="Helical" evidence="1">
    <location>
        <begin position="12"/>
        <end position="29"/>
    </location>
</feature>
<sequence>MASSANNSWRWLVLPAHWLAWLFLYQGVVGNHLQMLGQLQLLMPLIAFAWPLWFVPKTIAAFRSFWKTELVKTWFVQQGQKLILSGVDLFFMTALEPVFLLGRRLLELAGFRPRNR</sequence>
<gene>
    <name evidence="2" type="ORF">SAMN05444165_5274</name>
</gene>
<reference evidence="2 3" key="1">
    <citation type="submission" date="2016-11" db="EMBL/GenBank/DDBJ databases">
        <authorList>
            <person name="Jaros S."/>
            <person name="Januszkiewicz K."/>
            <person name="Wedrychowicz H."/>
        </authorList>
    </citation>
    <scope>NUCLEOTIDE SEQUENCE [LARGE SCALE GENOMIC DNA]</scope>
    <source>
        <strain evidence="2 3">GAS95</strain>
    </source>
</reference>
<protein>
    <submittedName>
        <fullName evidence="2">Uncharacterized protein</fullName>
    </submittedName>
</protein>
<dbReference type="Proteomes" id="UP000185151">
    <property type="component" value="Unassembled WGS sequence"/>
</dbReference>
<evidence type="ECO:0000256" key="1">
    <source>
        <dbReference type="SAM" id="Phobius"/>
    </source>
</evidence>
<feature type="transmembrane region" description="Helical" evidence="1">
    <location>
        <begin position="41"/>
        <end position="62"/>
    </location>
</feature>
<dbReference type="AlphaFoldDB" id="A0A1N6KYE2"/>
<proteinExistence type="predicted"/>
<keyword evidence="1" id="KW-1133">Transmembrane helix</keyword>
<accession>A0A1N6KYE2</accession>
<dbReference type="RefSeq" id="WP_143788464.1">
    <property type="nucleotide sequence ID" value="NZ_FSRU01000002.1"/>
</dbReference>
<organism evidence="2 3">
    <name type="scientific">Paraburkholderia phenazinium</name>
    <dbReference type="NCBI Taxonomy" id="60549"/>
    <lineage>
        <taxon>Bacteria</taxon>
        <taxon>Pseudomonadati</taxon>
        <taxon>Pseudomonadota</taxon>
        <taxon>Betaproteobacteria</taxon>
        <taxon>Burkholderiales</taxon>
        <taxon>Burkholderiaceae</taxon>
        <taxon>Paraburkholderia</taxon>
    </lineage>
</organism>
<name>A0A1N6KYE2_9BURK</name>
<dbReference type="EMBL" id="FSRU01000002">
    <property type="protein sequence ID" value="SIO61574.1"/>
    <property type="molecule type" value="Genomic_DNA"/>
</dbReference>
<keyword evidence="1" id="KW-0812">Transmembrane</keyword>
<keyword evidence="1" id="KW-0472">Membrane</keyword>
<keyword evidence="3" id="KW-1185">Reference proteome</keyword>
<evidence type="ECO:0000313" key="2">
    <source>
        <dbReference type="EMBL" id="SIO61574.1"/>
    </source>
</evidence>